<keyword evidence="13" id="KW-0472">Membrane</keyword>
<dbReference type="Pfam" id="PF00989">
    <property type="entry name" value="PAS"/>
    <property type="match status" value="1"/>
</dbReference>
<dbReference type="InterPro" id="IPR003018">
    <property type="entry name" value="GAF"/>
</dbReference>
<keyword evidence="8" id="KW-0547">Nucleotide-binding</keyword>
<dbReference type="EMBL" id="JAUZMY010000050">
    <property type="protein sequence ID" value="MEE2041444.1"/>
    <property type="molecule type" value="Genomic_DNA"/>
</dbReference>
<evidence type="ECO:0000256" key="11">
    <source>
        <dbReference type="ARBA" id="ARBA00022989"/>
    </source>
</evidence>
<dbReference type="InterPro" id="IPR003594">
    <property type="entry name" value="HATPase_dom"/>
</dbReference>
<evidence type="ECO:0000259" key="17">
    <source>
        <dbReference type="PROSITE" id="PS50112"/>
    </source>
</evidence>
<evidence type="ECO:0000313" key="19">
    <source>
        <dbReference type="Proteomes" id="UP001356095"/>
    </source>
</evidence>
<proteinExistence type="predicted"/>
<dbReference type="InterPro" id="IPR004358">
    <property type="entry name" value="Sig_transdc_His_kin-like_C"/>
</dbReference>
<evidence type="ECO:0000256" key="2">
    <source>
        <dbReference type="ARBA" id="ARBA00004141"/>
    </source>
</evidence>
<dbReference type="InterPro" id="IPR036890">
    <property type="entry name" value="HATPase_C_sf"/>
</dbReference>
<comment type="catalytic activity">
    <reaction evidence="1">
        <text>ATP + protein L-histidine = ADP + protein N-phospho-L-histidine.</text>
        <dbReference type="EC" id="2.7.13.3"/>
    </reaction>
</comment>
<evidence type="ECO:0000256" key="5">
    <source>
        <dbReference type="ARBA" id="ARBA00022553"/>
    </source>
</evidence>
<keyword evidence="12" id="KW-0902">Two-component regulatory system</keyword>
<evidence type="ECO:0000259" key="16">
    <source>
        <dbReference type="PROSITE" id="PS50109"/>
    </source>
</evidence>
<feature type="domain" description="Histidine kinase" evidence="16">
    <location>
        <begin position="398"/>
        <end position="616"/>
    </location>
</feature>
<evidence type="ECO:0000256" key="12">
    <source>
        <dbReference type="ARBA" id="ARBA00023012"/>
    </source>
</evidence>
<dbReference type="Gene3D" id="3.30.565.10">
    <property type="entry name" value="Histidine kinase-like ATPase, C-terminal domain"/>
    <property type="match status" value="1"/>
</dbReference>
<feature type="domain" description="PAS" evidence="17">
    <location>
        <begin position="293"/>
        <end position="338"/>
    </location>
</feature>
<dbReference type="InterPro" id="IPR003661">
    <property type="entry name" value="HisK_dim/P_dom"/>
</dbReference>
<dbReference type="SMART" id="SM00387">
    <property type="entry name" value="HATPase_c"/>
    <property type="match status" value="1"/>
</dbReference>
<organism evidence="18 19">
    <name type="scientific">Nocardiopsis codii</name>
    <dbReference type="NCBI Taxonomy" id="3065942"/>
    <lineage>
        <taxon>Bacteria</taxon>
        <taxon>Bacillati</taxon>
        <taxon>Actinomycetota</taxon>
        <taxon>Actinomycetes</taxon>
        <taxon>Streptosporangiales</taxon>
        <taxon>Nocardiopsidaceae</taxon>
        <taxon>Nocardiopsis</taxon>
    </lineage>
</organism>
<dbReference type="Gene3D" id="1.10.287.130">
    <property type="match status" value="1"/>
</dbReference>
<keyword evidence="5" id="KW-0597">Phosphoprotein</keyword>
<dbReference type="PANTHER" id="PTHR42878">
    <property type="entry name" value="TWO-COMPONENT HISTIDINE KINASE"/>
    <property type="match status" value="1"/>
</dbReference>
<evidence type="ECO:0000313" key="18">
    <source>
        <dbReference type="EMBL" id="MEE2041444.1"/>
    </source>
</evidence>
<evidence type="ECO:0000256" key="10">
    <source>
        <dbReference type="ARBA" id="ARBA00022840"/>
    </source>
</evidence>
<dbReference type="Pfam" id="PF13185">
    <property type="entry name" value="GAF_2"/>
    <property type="match status" value="1"/>
</dbReference>
<evidence type="ECO:0000256" key="6">
    <source>
        <dbReference type="ARBA" id="ARBA00022679"/>
    </source>
</evidence>
<keyword evidence="7" id="KW-0812">Transmembrane</keyword>
<comment type="subcellular location">
    <subcellularLocation>
        <location evidence="3">Cell membrane</location>
    </subcellularLocation>
    <subcellularLocation>
        <location evidence="2">Membrane</location>
        <topology evidence="2">Multi-pass membrane protein</topology>
    </subcellularLocation>
</comment>
<dbReference type="PROSITE" id="PS50112">
    <property type="entry name" value="PAS"/>
    <property type="match status" value="2"/>
</dbReference>
<feature type="domain" description="PAS" evidence="17">
    <location>
        <begin position="13"/>
        <end position="50"/>
    </location>
</feature>
<dbReference type="SUPFAM" id="SSF47384">
    <property type="entry name" value="Homodimeric domain of signal transducing histidine kinase"/>
    <property type="match status" value="1"/>
</dbReference>
<protein>
    <recommendedName>
        <fullName evidence="14">Sensor-like histidine kinase SenX3</fullName>
        <ecNumber evidence="4">2.7.13.3</ecNumber>
    </recommendedName>
</protein>
<keyword evidence="9" id="KW-0418">Kinase</keyword>
<dbReference type="SUPFAM" id="SSF55785">
    <property type="entry name" value="PYP-like sensor domain (PAS domain)"/>
    <property type="match status" value="2"/>
</dbReference>
<dbReference type="CDD" id="cd00082">
    <property type="entry name" value="HisKA"/>
    <property type="match status" value="1"/>
</dbReference>
<dbReference type="PROSITE" id="PS50109">
    <property type="entry name" value="HIS_KIN"/>
    <property type="match status" value="1"/>
</dbReference>
<dbReference type="Gene3D" id="3.30.450.40">
    <property type="match status" value="1"/>
</dbReference>
<evidence type="ECO:0000256" key="4">
    <source>
        <dbReference type="ARBA" id="ARBA00012438"/>
    </source>
</evidence>
<gene>
    <name evidence="18" type="ORF">Q8791_29890</name>
</gene>
<dbReference type="SUPFAM" id="SSF55874">
    <property type="entry name" value="ATPase domain of HSP90 chaperone/DNA topoisomerase II/histidine kinase"/>
    <property type="match status" value="1"/>
</dbReference>
<evidence type="ECO:0000256" key="3">
    <source>
        <dbReference type="ARBA" id="ARBA00004236"/>
    </source>
</evidence>
<dbReference type="Pfam" id="PF00512">
    <property type="entry name" value="HisKA"/>
    <property type="match status" value="1"/>
</dbReference>
<dbReference type="SMART" id="SM00065">
    <property type="entry name" value="GAF"/>
    <property type="match status" value="1"/>
</dbReference>
<evidence type="ECO:0000256" key="14">
    <source>
        <dbReference type="ARBA" id="ARBA00039401"/>
    </source>
</evidence>
<dbReference type="Pfam" id="PF13188">
    <property type="entry name" value="PAS_8"/>
    <property type="match status" value="1"/>
</dbReference>
<comment type="caution">
    <text evidence="18">The sequence shown here is derived from an EMBL/GenBank/DDBJ whole genome shotgun (WGS) entry which is preliminary data.</text>
</comment>
<feature type="region of interest" description="Disordered" evidence="15">
    <location>
        <begin position="608"/>
        <end position="686"/>
    </location>
</feature>
<dbReference type="Proteomes" id="UP001356095">
    <property type="component" value="Unassembled WGS sequence"/>
</dbReference>
<dbReference type="InterPro" id="IPR029016">
    <property type="entry name" value="GAF-like_dom_sf"/>
</dbReference>
<evidence type="ECO:0000256" key="13">
    <source>
        <dbReference type="ARBA" id="ARBA00023136"/>
    </source>
</evidence>
<feature type="compositionally biased region" description="Polar residues" evidence="15">
    <location>
        <begin position="652"/>
        <end position="676"/>
    </location>
</feature>
<keyword evidence="10" id="KW-0067">ATP-binding</keyword>
<dbReference type="SUPFAM" id="SSF55781">
    <property type="entry name" value="GAF domain-like"/>
    <property type="match status" value="1"/>
</dbReference>
<dbReference type="InterPro" id="IPR036097">
    <property type="entry name" value="HisK_dim/P_sf"/>
</dbReference>
<evidence type="ECO:0000256" key="15">
    <source>
        <dbReference type="SAM" id="MobiDB-lite"/>
    </source>
</evidence>
<dbReference type="CDD" id="cd00130">
    <property type="entry name" value="PAS"/>
    <property type="match status" value="2"/>
</dbReference>
<evidence type="ECO:0000256" key="9">
    <source>
        <dbReference type="ARBA" id="ARBA00022777"/>
    </source>
</evidence>
<dbReference type="SMART" id="SM00388">
    <property type="entry name" value="HisKA"/>
    <property type="match status" value="1"/>
</dbReference>
<keyword evidence="11" id="KW-1133">Transmembrane helix</keyword>
<dbReference type="RefSeq" id="WP_330095203.1">
    <property type="nucleotide sequence ID" value="NZ_JAUZMY010000050.1"/>
</dbReference>
<dbReference type="InterPro" id="IPR013767">
    <property type="entry name" value="PAS_fold"/>
</dbReference>
<evidence type="ECO:0000256" key="7">
    <source>
        <dbReference type="ARBA" id="ARBA00022692"/>
    </source>
</evidence>
<evidence type="ECO:0000256" key="8">
    <source>
        <dbReference type="ARBA" id="ARBA00022741"/>
    </source>
</evidence>
<keyword evidence="6" id="KW-0808">Transferase</keyword>
<accession>A0ABU7KHQ4</accession>
<keyword evidence="19" id="KW-1185">Reference proteome</keyword>
<dbReference type="InterPro" id="IPR005467">
    <property type="entry name" value="His_kinase_dom"/>
</dbReference>
<dbReference type="InterPro" id="IPR050351">
    <property type="entry name" value="BphY/WalK/GraS-like"/>
</dbReference>
<dbReference type="InterPro" id="IPR000014">
    <property type="entry name" value="PAS"/>
</dbReference>
<dbReference type="PRINTS" id="PR00344">
    <property type="entry name" value="BCTRLSENSOR"/>
</dbReference>
<dbReference type="NCBIfam" id="TIGR00229">
    <property type="entry name" value="sensory_box"/>
    <property type="match status" value="2"/>
</dbReference>
<reference evidence="18 19" key="1">
    <citation type="submission" date="2023-08" db="EMBL/GenBank/DDBJ databases">
        <authorList>
            <person name="Girao M."/>
            <person name="Carvalho M.F."/>
        </authorList>
    </citation>
    <scope>NUCLEOTIDE SEQUENCE [LARGE SCALE GENOMIC DNA]</scope>
    <source>
        <strain evidence="18 19">CT-R113</strain>
    </source>
</reference>
<dbReference type="PANTHER" id="PTHR42878:SF7">
    <property type="entry name" value="SENSOR HISTIDINE KINASE GLRK"/>
    <property type="match status" value="1"/>
</dbReference>
<sequence>MSSERAPLSAEAVLASSADAVVGLDSELRVTVWNPAAERMFGWRADEVLGGDLPIVPADLKGEHGAVLEQVRSGSPLSLYTRRVRRDGTVIDVRIGANRVSGADGRFAGWVINLYPSDNDVQAQRSAMERARLVRRLTDVVVDINADLSLKSVLDRISRGITELTGADAGGFVLLNEDRVELVSLSELSDELQGFTAPLEDSLFGELLRSGKSVLLANEDTRGLQDLVWADLPGLHTIALCVSNVHGRPYGALYALYSQRKVGHVELELLELLAAHAGVAIGNALAYEELNLQRVHEQAVADSSADGIAVLDFGGRVRKWNRSAVELTGYTVDAVEGRHPPFPLPACHGQPIKHKLKDGRWLEILMARIPRTHEWVVDFRDITAQKAMEEEREDFLATSGHELRTPITVIHGYATTLMRKWARLTPDSQYEAVGTIADRSSALVTLVDRLQLGSDVARGEIQVSRDRFDLLDVLRQAVSAFRPLSDRHEVSLDGPDALPPTAGDSLATGMIMDQLLDNALKFSPGGGRVHVSARAEAETVAVTVDDEGVGLRPGDEERIFDRFVQAGARGDGETGFGGLGLGLYIVRQLARDQGGDVTAHRLERGTRMRFTVPVHRGEDQDPELGGESGAVEPPGADPLRTGAFGAVPLSDASHQQPSSHESTKTSQTPEALSRQRSGPLRASRAP</sequence>
<dbReference type="InterPro" id="IPR035965">
    <property type="entry name" value="PAS-like_dom_sf"/>
</dbReference>
<dbReference type="Pfam" id="PF02518">
    <property type="entry name" value="HATPase_c"/>
    <property type="match status" value="1"/>
</dbReference>
<dbReference type="Gene3D" id="3.30.450.20">
    <property type="entry name" value="PAS domain"/>
    <property type="match status" value="2"/>
</dbReference>
<dbReference type="EC" id="2.7.13.3" evidence="4"/>
<evidence type="ECO:0000256" key="1">
    <source>
        <dbReference type="ARBA" id="ARBA00000085"/>
    </source>
</evidence>
<dbReference type="SMART" id="SM00091">
    <property type="entry name" value="PAS"/>
    <property type="match status" value="2"/>
</dbReference>
<name>A0ABU7KHQ4_9ACTN</name>